<dbReference type="AlphaFoldDB" id="A0A7H0GM44"/>
<sequence>MKILIFIFSFIHWASISANPLHCMNNREVVQFYSEFPSDEENGFFIARKTTNAGERELFSLNTQCKKRSYGEYFDSPISLISFTDKGDLIGSFWISGTAYILRIHDVNSGKLILEVYSKTPPSIFWDRSYANPIVHIEKDNRLTYFGWFIFDDNNQVYRQATKKESMNLARQVFKKFQ</sequence>
<dbReference type="Proteomes" id="UP000516028">
    <property type="component" value="Chromosome"/>
</dbReference>
<keyword evidence="2" id="KW-1185">Reference proteome</keyword>
<protein>
    <submittedName>
        <fullName evidence="1">Uncharacterized protein</fullName>
    </submittedName>
</protein>
<dbReference type="EMBL" id="CP060783">
    <property type="protein sequence ID" value="QNP49360.1"/>
    <property type="molecule type" value="Genomic_DNA"/>
</dbReference>
<evidence type="ECO:0000313" key="2">
    <source>
        <dbReference type="Proteomes" id="UP000516028"/>
    </source>
</evidence>
<dbReference type="RefSeq" id="WP_187724950.1">
    <property type="nucleotide sequence ID" value="NZ_CP060783.1"/>
</dbReference>
<dbReference type="KEGG" id="daer:H9K75_04720"/>
<gene>
    <name evidence="1" type="ORF">H9K75_04720</name>
</gene>
<proteinExistence type="predicted"/>
<reference evidence="1 2" key="1">
    <citation type="submission" date="2020-08" db="EMBL/GenBank/DDBJ databases">
        <title>Genome sequence of Diaphorobacter aerolatus KACC 16536T.</title>
        <authorList>
            <person name="Hyun D.-W."/>
            <person name="Bae J.-W."/>
        </authorList>
    </citation>
    <scope>NUCLEOTIDE SEQUENCE [LARGE SCALE GENOMIC DNA]</scope>
    <source>
        <strain evidence="1 2">KACC 16536</strain>
    </source>
</reference>
<evidence type="ECO:0000313" key="1">
    <source>
        <dbReference type="EMBL" id="QNP49360.1"/>
    </source>
</evidence>
<accession>A0A7H0GM44</accession>
<name>A0A7H0GM44_9BURK</name>
<organism evidence="1 2">
    <name type="scientific">Diaphorobacter aerolatus</name>
    <dbReference type="NCBI Taxonomy" id="1288495"/>
    <lineage>
        <taxon>Bacteria</taxon>
        <taxon>Pseudomonadati</taxon>
        <taxon>Pseudomonadota</taxon>
        <taxon>Betaproteobacteria</taxon>
        <taxon>Burkholderiales</taxon>
        <taxon>Comamonadaceae</taxon>
        <taxon>Diaphorobacter</taxon>
    </lineage>
</organism>